<dbReference type="Proteomes" id="UP000176221">
    <property type="component" value="Unassembled WGS sequence"/>
</dbReference>
<organism evidence="2 3">
    <name type="scientific">Candidatus Taylorbacteria bacterium RIFCSPLOWO2_01_FULL_45_15b</name>
    <dbReference type="NCBI Taxonomy" id="1802319"/>
    <lineage>
        <taxon>Bacteria</taxon>
        <taxon>Candidatus Tayloriibacteriota</taxon>
    </lineage>
</organism>
<dbReference type="AlphaFoldDB" id="A0A1G2NF49"/>
<protein>
    <recommendedName>
        <fullName evidence="1">Transcriptional repressor PaaX-like central Cas2-like domain-containing protein</fullName>
    </recommendedName>
</protein>
<evidence type="ECO:0000313" key="2">
    <source>
        <dbReference type="EMBL" id="OHA34715.1"/>
    </source>
</evidence>
<proteinExistence type="predicted"/>
<dbReference type="Pfam" id="PF20803">
    <property type="entry name" value="PaaX_M"/>
    <property type="match status" value="1"/>
</dbReference>
<reference evidence="2 3" key="1">
    <citation type="journal article" date="2016" name="Nat. Commun.">
        <title>Thousands of microbial genomes shed light on interconnected biogeochemical processes in an aquifer system.</title>
        <authorList>
            <person name="Anantharaman K."/>
            <person name="Brown C.T."/>
            <person name="Hug L.A."/>
            <person name="Sharon I."/>
            <person name="Castelle C.J."/>
            <person name="Probst A.J."/>
            <person name="Thomas B.C."/>
            <person name="Singh A."/>
            <person name="Wilkins M.J."/>
            <person name="Karaoz U."/>
            <person name="Brodie E.L."/>
            <person name="Williams K.H."/>
            <person name="Hubbard S.S."/>
            <person name="Banfield J.F."/>
        </authorList>
    </citation>
    <scope>NUCLEOTIDE SEQUENCE [LARGE SCALE GENOMIC DNA]</scope>
</reference>
<dbReference type="InterPro" id="IPR048846">
    <property type="entry name" value="PaaX-like_central"/>
</dbReference>
<comment type="caution">
    <text evidence="2">The sequence shown here is derived from an EMBL/GenBank/DDBJ whole genome shotgun (WGS) entry which is preliminary data.</text>
</comment>
<evidence type="ECO:0000313" key="3">
    <source>
        <dbReference type="Proteomes" id="UP000176221"/>
    </source>
</evidence>
<name>A0A1G2NF49_9BACT</name>
<feature type="domain" description="Transcriptional repressor PaaX-like central Cas2-like" evidence="1">
    <location>
        <begin position="116"/>
        <end position="182"/>
    </location>
</feature>
<evidence type="ECO:0000259" key="1">
    <source>
        <dbReference type="Pfam" id="PF20803"/>
    </source>
</evidence>
<sequence>MVLNALGESAMGSVAFFEAALRSGYGASAPKLHKKTDKILARNEKIISDFLITRQLKRNFSKLVYQLEKDGLVNKRDTSVKITKKGMTRRGQLEMRLKTAMPDHTYNSAPSESVTIITYDIPEKMRRERNWLREALAILGLTMVHRSVFVGKKKIPKSFLDNLKALRILEYVHIFEVSKAGSLKNMR</sequence>
<accession>A0A1G2NF49</accession>
<dbReference type="EMBL" id="MHRX01000008">
    <property type="protein sequence ID" value="OHA34715.1"/>
    <property type="molecule type" value="Genomic_DNA"/>
</dbReference>
<gene>
    <name evidence="2" type="ORF">A2928_03740</name>
</gene>